<gene>
    <name evidence="2" type="ORF">NCTC7406_00913</name>
</gene>
<accession>A0A447NJN8</accession>
<organism evidence="2 3">
    <name type="scientific">Salmonella enterica subsp. enterica serovar Sanjuan</name>
    <dbReference type="NCBI Taxonomy" id="1160765"/>
    <lineage>
        <taxon>Bacteria</taxon>
        <taxon>Pseudomonadati</taxon>
        <taxon>Pseudomonadota</taxon>
        <taxon>Gammaproteobacteria</taxon>
        <taxon>Enterobacterales</taxon>
        <taxon>Enterobacteriaceae</taxon>
        <taxon>Salmonella</taxon>
    </lineage>
</organism>
<feature type="region of interest" description="Disordered" evidence="1">
    <location>
        <begin position="41"/>
        <end position="73"/>
    </location>
</feature>
<evidence type="ECO:0000313" key="2">
    <source>
        <dbReference type="EMBL" id="VEA03532.1"/>
    </source>
</evidence>
<dbReference type="EMBL" id="LR134142">
    <property type="protein sequence ID" value="VEA03532.1"/>
    <property type="molecule type" value="Genomic_DNA"/>
</dbReference>
<evidence type="ECO:0000256" key="1">
    <source>
        <dbReference type="SAM" id="MobiDB-lite"/>
    </source>
</evidence>
<dbReference type="Proteomes" id="UP000276345">
    <property type="component" value="Chromosome"/>
</dbReference>
<dbReference type="AlphaFoldDB" id="A0A447NJN8"/>
<sequence length="73" mass="7966">MKNDKESSGQSDIWTVVLNGLGEAIKMIFSVVMAIVVAGSKTTNPTNESTEDKTLHAGYRHNNDKSVHFDNDA</sequence>
<name>A0A447NJN8_SALET</name>
<reference evidence="2 3" key="1">
    <citation type="submission" date="2018-12" db="EMBL/GenBank/DDBJ databases">
        <authorList>
            <consortium name="Pathogen Informatics"/>
        </authorList>
    </citation>
    <scope>NUCLEOTIDE SEQUENCE [LARGE SCALE GENOMIC DNA]</scope>
    <source>
        <strain evidence="2 3">NCTC7406</strain>
    </source>
</reference>
<proteinExistence type="predicted"/>
<feature type="compositionally biased region" description="Basic and acidic residues" evidence="1">
    <location>
        <begin position="50"/>
        <end position="73"/>
    </location>
</feature>
<protein>
    <submittedName>
        <fullName evidence="2">Uncharacterized protein</fullName>
    </submittedName>
</protein>
<evidence type="ECO:0000313" key="3">
    <source>
        <dbReference type="Proteomes" id="UP000276345"/>
    </source>
</evidence>